<protein>
    <recommendedName>
        <fullName evidence="5">FAD-binding domain-containing protein</fullName>
    </recommendedName>
</protein>
<evidence type="ECO:0000259" key="5">
    <source>
        <dbReference type="Pfam" id="PF01494"/>
    </source>
</evidence>
<dbReference type="GO" id="GO:0016709">
    <property type="term" value="F:oxidoreductase activity, acting on paired donors, with incorporation or reduction of molecular oxygen, NAD(P)H as one donor, and incorporation of one atom of oxygen"/>
    <property type="evidence" value="ECO:0007669"/>
    <property type="project" value="UniProtKB-ARBA"/>
</dbReference>
<dbReference type="GO" id="GO:0071949">
    <property type="term" value="F:FAD binding"/>
    <property type="evidence" value="ECO:0007669"/>
    <property type="project" value="InterPro"/>
</dbReference>
<dbReference type="Pfam" id="PF21274">
    <property type="entry name" value="Rng_hyd_C"/>
    <property type="match status" value="1"/>
</dbReference>
<dbReference type="InterPro" id="IPR002938">
    <property type="entry name" value="FAD-bd"/>
</dbReference>
<comment type="pathway">
    <text evidence="1">Secondary metabolite biosynthesis.</text>
</comment>
<dbReference type="SUPFAM" id="SSF51905">
    <property type="entry name" value="FAD/NAD(P)-binding domain"/>
    <property type="match status" value="1"/>
</dbReference>
<evidence type="ECO:0000256" key="4">
    <source>
        <dbReference type="ARBA" id="ARBA00023002"/>
    </source>
</evidence>
<dbReference type="AlphaFoldDB" id="A0AAN7UNV4"/>
<keyword evidence="3" id="KW-0274">FAD</keyword>
<evidence type="ECO:0000256" key="3">
    <source>
        <dbReference type="ARBA" id="ARBA00022827"/>
    </source>
</evidence>
<dbReference type="InterPro" id="IPR036188">
    <property type="entry name" value="FAD/NAD-bd_sf"/>
</dbReference>
<dbReference type="InterPro" id="IPR050641">
    <property type="entry name" value="RIFMO-like"/>
</dbReference>
<reference evidence="6 7" key="1">
    <citation type="submission" date="2023-10" db="EMBL/GenBank/DDBJ databases">
        <title>Draft genome sequence of Xylaria bambusicola isolate GMP-LS, the root and basal stem rot pathogen of sugarcane in Indonesia.</title>
        <authorList>
            <person name="Selvaraj P."/>
            <person name="Muralishankar V."/>
            <person name="Muruganantham S."/>
            <person name="Sp S."/>
            <person name="Haryani S."/>
            <person name="Lau K.J.X."/>
            <person name="Naqvi N.I."/>
        </authorList>
    </citation>
    <scope>NUCLEOTIDE SEQUENCE [LARGE SCALE GENOMIC DNA]</scope>
    <source>
        <strain evidence="6">GMP-LS</strain>
    </source>
</reference>
<comment type="caution">
    <text evidence="6">The sequence shown here is derived from an EMBL/GenBank/DDBJ whole genome shotgun (WGS) entry which is preliminary data.</text>
</comment>
<organism evidence="6 7">
    <name type="scientific">Xylaria bambusicola</name>
    <dbReference type="NCBI Taxonomy" id="326684"/>
    <lineage>
        <taxon>Eukaryota</taxon>
        <taxon>Fungi</taxon>
        <taxon>Dikarya</taxon>
        <taxon>Ascomycota</taxon>
        <taxon>Pezizomycotina</taxon>
        <taxon>Sordariomycetes</taxon>
        <taxon>Xylariomycetidae</taxon>
        <taxon>Xylariales</taxon>
        <taxon>Xylariaceae</taxon>
        <taxon>Xylaria</taxon>
    </lineage>
</organism>
<dbReference type="PANTHER" id="PTHR43004">
    <property type="entry name" value="TRK SYSTEM POTASSIUM UPTAKE PROTEIN"/>
    <property type="match status" value="1"/>
</dbReference>
<dbReference type="PRINTS" id="PR00420">
    <property type="entry name" value="RNGMNOXGNASE"/>
</dbReference>
<dbReference type="Gene3D" id="3.30.9.10">
    <property type="entry name" value="D-Amino Acid Oxidase, subunit A, domain 2"/>
    <property type="match status" value="1"/>
</dbReference>
<keyword evidence="2" id="KW-0285">Flavoprotein</keyword>
<feature type="domain" description="FAD-binding" evidence="5">
    <location>
        <begin position="5"/>
        <end position="407"/>
    </location>
</feature>
<evidence type="ECO:0000256" key="2">
    <source>
        <dbReference type="ARBA" id="ARBA00022630"/>
    </source>
</evidence>
<dbReference type="Pfam" id="PF01494">
    <property type="entry name" value="FAD_binding_3"/>
    <property type="match status" value="1"/>
</dbReference>
<evidence type="ECO:0000313" key="6">
    <source>
        <dbReference type="EMBL" id="KAK5636315.1"/>
    </source>
</evidence>
<dbReference type="EMBL" id="JAWHQM010000066">
    <property type="protein sequence ID" value="KAK5636315.1"/>
    <property type="molecule type" value="Genomic_DNA"/>
</dbReference>
<dbReference type="Gene3D" id="3.40.30.120">
    <property type="match status" value="1"/>
</dbReference>
<dbReference type="Gene3D" id="3.50.50.60">
    <property type="entry name" value="FAD/NAD(P)-binding domain"/>
    <property type="match status" value="1"/>
</dbReference>
<keyword evidence="7" id="KW-1185">Reference proteome</keyword>
<evidence type="ECO:0000256" key="1">
    <source>
        <dbReference type="ARBA" id="ARBA00005179"/>
    </source>
</evidence>
<sequence>MACIETDILIVGAGPAGASLGCFLTRYARHLQLQEHHGPTLLAMQHLVCLRNQNLPNLPTYSESLCAECLRDAGLEDECRSVSTPRELIKFYRFCHTMAGKELSRSYYAGNDPHREGEYKRASPCEQADLLQSTLEPILLRVATQNGFKLRWDYEFISFCEEKETGKVHSTIRDILSGDMLTVVSKYLCGADGAKSAVARELQLPFHDTPGSGFALNVWFEADLVCQSTISLAITGRLQANTYYLFQSHMMAHSAGLIHMVLAPDKPQPDYCAIAIIRQVKPFSEWVISMLAKPGITEVTASQDEIIQHVKDLLGDPSVKIKVKSMTTWFIQDCYAEQYARENVFCLGDAVHRHPPFNGLGSNTCIQDAYNLAWKIGYVQKGWASPSLLKSFSAERQPVGKAVVRRANKTGTIHAQLFSLMGVFEPDLAKKRKILDRLEENTEEGTEARAAFQQIIENLDSERHGFGVEMNQLYQSQAIWADDEPNAPPSFSTPEKADLHYLESTYPGFRLPHAWLRASNAIPSDPMISTHDLAGKGHFTILTGISGKAKWAYAALRVNIDLSVEIPVYSIGVGDYRDVFYDWSKKKGVSEDGAVLVRPDRFVAWRSNGEDRDPERNADRLITVVSRILGR</sequence>
<evidence type="ECO:0000313" key="7">
    <source>
        <dbReference type="Proteomes" id="UP001305414"/>
    </source>
</evidence>
<keyword evidence="4" id="KW-0560">Oxidoreductase</keyword>
<dbReference type="Proteomes" id="UP001305414">
    <property type="component" value="Unassembled WGS sequence"/>
</dbReference>
<name>A0AAN7UNV4_9PEZI</name>
<dbReference type="PANTHER" id="PTHR43004:SF8">
    <property type="entry name" value="FAD-BINDING DOMAIN-CONTAINING PROTEIN-RELATED"/>
    <property type="match status" value="1"/>
</dbReference>
<accession>A0AAN7UNV4</accession>
<gene>
    <name evidence="6" type="ORF">RRF57_012027</name>
</gene>
<proteinExistence type="predicted"/>